<protein>
    <submittedName>
        <fullName evidence="1">Uncharacterized protein</fullName>
    </submittedName>
</protein>
<dbReference type="RefSeq" id="WP_006308250.1">
    <property type="nucleotide sequence ID" value="NZ_ARZA01000058.1"/>
</dbReference>
<keyword evidence="2" id="KW-1185">Reference proteome</keyword>
<dbReference type="eggNOG" id="ENOG502ZCZK">
    <property type="taxonomic scope" value="Bacteria"/>
</dbReference>
<gene>
    <name evidence="1" type="ORF">L21TH_0510</name>
</gene>
<accession>R1AWD0</accession>
<dbReference type="Proteomes" id="UP000013378">
    <property type="component" value="Unassembled WGS sequence"/>
</dbReference>
<name>R1AWD0_9FIRM</name>
<dbReference type="OrthoDB" id="2085037at2"/>
<dbReference type="STRING" id="1304284.L21TH_0510"/>
<comment type="caution">
    <text evidence="1">The sequence shown here is derived from an EMBL/GenBank/DDBJ whole genome shotgun (WGS) entry which is preliminary data.</text>
</comment>
<proteinExistence type="predicted"/>
<dbReference type="AlphaFoldDB" id="R1AWD0"/>
<organism evidence="1 2">
    <name type="scientific">Caldisalinibacter kiritimatiensis</name>
    <dbReference type="NCBI Taxonomy" id="1304284"/>
    <lineage>
        <taxon>Bacteria</taxon>
        <taxon>Bacillati</taxon>
        <taxon>Bacillota</taxon>
        <taxon>Tissierellia</taxon>
        <taxon>Tissierellales</taxon>
        <taxon>Thermohalobacteraceae</taxon>
        <taxon>Caldisalinibacter</taxon>
    </lineage>
</organism>
<evidence type="ECO:0000313" key="1">
    <source>
        <dbReference type="EMBL" id="EOD01463.1"/>
    </source>
</evidence>
<dbReference type="EMBL" id="ARZA01000058">
    <property type="protein sequence ID" value="EOD01463.1"/>
    <property type="molecule type" value="Genomic_DNA"/>
</dbReference>
<reference evidence="1 2" key="1">
    <citation type="journal article" date="2015" name="Geomicrobiol. J.">
        <title>Caldisalinibacter kiritimatiensis gen. nov., sp. nov., a moderately thermohalophilic thiosulfate-reducing bacterium from a hypersaline microbial mat.</title>
        <authorList>
            <person name="Ben Hania W."/>
            <person name="Joseph M."/>
            <person name="Fiebig A."/>
            <person name="Bunk B."/>
            <person name="Klenk H.-P."/>
            <person name="Fardeau M.-L."/>
            <person name="Spring S."/>
        </authorList>
    </citation>
    <scope>NUCLEOTIDE SEQUENCE [LARGE SCALE GENOMIC DNA]</scope>
    <source>
        <strain evidence="1 2">L21-TH-D2</strain>
    </source>
</reference>
<sequence length="142" mass="16313">MRIEEQYRIIRDPNNIEETKAPRKPILVVLSNGVVGEASTIRGAEAIVIGTEYFDAEDALDEWHYRVEAARREAMKAIADDLYAVVYDERQGIIENNYGAEPGDPDYEQPDKEPIKIRVDTEKTFLYSLAKIRAIRPFRKGR</sequence>
<evidence type="ECO:0000313" key="2">
    <source>
        <dbReference type="Proteomes" id="UP000013378"/>
    </source>
</evidence>